<gene>
    <name evidence="1" type="ORF">SSSM7_047</name>
</gene>
<dbReference type="RefSeq" id="YP_004324100.1">
    <property type="nucleotide sequence ID" value="NC_015287.1"/>
</dbReference>
<keyword evidence="2" id="KW-1185">Reference proteome</keyword>
<accession>E3SKW5</accession>
<dbReference type="EMBL" id="GU071098">
    <property type="protein sequence ID" value="ADO98113.1"/>
    <property type="molecule type" value="Genomic_DNA"/>
</dbReference>
<protein>
    <submittedName>
        <fullName evidence="1">Uncharacterized protein</fullName>
    </submittedName>
</protein>
<organism evidence="1 2">
    <name type="scientific">Synechococcus phage S-SSM7</name>
    <dbReference type="NCBI Taxonomy" id="445686"/>
    <lineage>
        <taxon>Viruses</taxon>
        <taxon>Duplodnaviria</taxon>
        <taxon>Heunggongvirae</taxon>
        <taxon>Uroviricota</taxon>
        <taxon>Caudoviricetes</taxon>
        <taxon>Pantevenvirales</taxon>
        <taxon>Kyanoviridae</taxon>
        <taxon>Lipsvirus</taxon>
        <taxon>Lipsvirus ssm7</taxon>
    </lineage>
</organism>
<dbReference type="GeneID" id="10328616"/>
<sequence length="38" mass="4707">MKIVYPDHLKFLKKLKAELKRDKGIKPRRKSRNNYKHK</sequence>
<name>E3SKW5_9CAUD</name>
<evidence type="ECO:0000313" key="1">
    <source>
        <dbReference type="EMBL" id="ADO98113.1"/>
    </source>
</evidence>
<dbReference type="Proteomes" id="UP000006527">
    <property type="component" value="Segment"/>
</dbReference>
<reference evidence="1 2" key="1">
    <citation type="journal article" date="2010" name="Environ. Microbiol.">
        <title>Genomic analysis of oceanic cyanobacterial myoviruses compared with T4-like myoviruses from diverse hosts and environments.</title>
        <authorList>
            <person name="Sullivan M.B."/>
            <person name="Huang K.H."/>
            <person name="Ignacio-Espinoza J.C."/>
            <person name="Berlin A.M."/>
            <person name="Kelly L."/>
            <person name="Weigele P.R."/>
            <person name="DeFrancesco A.S."/>
            <person name="Kern S.E."/>
            <person name="Thompson L.R."/>
            <person name="Young S."/>
            <person name="Yandava C."/>
            <person name="Fu R."/>
            <person name="Krastins B."/>
            <person name="Chase M."/>
            <person name="Sarracino D."/>
            <person name="Osburne M.S."/>
            <person name="Henn M.R."/>
            <person name="Chisholm S.W."/>
        </authorList>
    </citation>
    <scope>NUCLEOTIDE SEQUENCE [LARGE SCALE GENOMIC DNA]</scope>
    <source>
        <strain evidence="1">8109-3</strain>
    </source>
</reference>
<proteinExistence type="predicted"/>
<evidence type="ECO:0000313" key="2">
    <source>
        <dbReference type="Proteomes" id="UP000006527"/>
    </source>
</evidence>
<dbReference type="KEGG" id="vg:10328616"/>